<keyword evidence="3 5" id="KW-0808">Transferase</keyword>
<reference evidence="5 6" key="1">
    <citation type="submission" date="2018-08" db="EMBL/GenBank/DDBJ databases">
        <title>A genome reference for cultivated species of the human gut microbiota.</title>
        <authorList>
            <person name="Zou Y."/>
            <person name="Xue W."/>
            <person name="Luo G."/>
        </authorList>
    </citation>
    <scope>NUCLEOTIDE SEQUENCE [LARGE SCALE GENOMIC DNA]</scope>
    <source>
        <strain evidence="5 6">AF16-14</strain>
    </source>
</reference>
<dbReference type="PANTHER" id="PTHR42885:SF1">
    <property type="entry name" value="THREONINE-PHOSPHATE DECARBOXYLASE"/>
    <property type="match status" value="1"/>
</dbReference>
<organism evidence="5 6">
    <name type="scientific">Odoribacter splanchnicus</name>
    <dbReference type="NCBI Taxonomy" id="28118"/>
    <lineage>
        <taxon>Bacteria</taxon>
        <taxon>Pseudomonadati</taxon>
        <taxon>Bacteroidota</taxon>
        <taxon>Bacteroidia</taxon>
        <taxon>Bacteroidales</taxon>
        <taxon>Odoribacteraceae</taxon>
        <taxon>Odoribacter</taxon>
    </lineage>
</organism>
<evidence type="ECO:0000256" key="1">
    <source>
        <dbReference type="ARBA" id="ARBA00001933"/>
    </source>
</evidence>
<dbReference type="Pfam" id="PF00155">
    <property type="entry name" value="Aminotran_1_2"/>
    <property type="match status" value="1"/>
</dbReference>
<evidence type="ECO:0000256" key="3">
    <source>
        <dbReference type="RuleBase" id="RU000481"/>
    </source>
</evidence>
<comment type="caution">
    <text evidence="5">The sequence shown here is derived from an EMBL/GenBank/DDBJ whole genome shotgun (WGS) entry which is preliminary data.</text>
</comment>
<dbReference type="InterPro" id="IPR015421">
    <property type="entry name" value="PyrdxlP-dep_Trfase_major"/>
</dbReference>
<dbReference type="InterPro" id="IPR004838">
    <property type="entry name" value="NHTrfase_class1_PyrdxlP-BS"/>
</dbReference>
<keyword evidence="3 5" id="KW-0032">Aminotransferase</keyword>
<dbReference type="RefSeq" id="WP_046403167.1">
    <property type="nucleotide sequence ID" value="NZ_JADNDE010000012.1"/>
</dbReference>
<dbReference type="InterPro" id="IPR015424">
    <property type="entry name" value="PyrdxlP-dep_Trfase"/>
</dbReference>
<dbReference type="GO" id="GO:0030170">
    <property type="term" value="F:pyridoxal phosphate binding"/>
    <property type="evidence" value="ECO:0007669"/>
    <property type="project" value="InterPro"/>
</dbReference>
<dbReference type="InterPro" id="IPR015422">
    <property type="entry name" value="PyrdxlP-dep_Trfase_small"/>
</dbReference>
<accession>A0A412TUR2</accession>
<evidence type="ECO:0000256" key="2">
    <source>
        <dbReference type="ARBA" id="ARBA00022898"/>
    </source>
</evidence>
<dbReference type="PROSITE" id="PS00105">
    <property type="entry name" value="AA_TRANSFER_CLASS_1"/>
    <property type="match status" value="1"/>
</dbReference>
<sequence>MIHGHGDDLYKSQVQIKANFSTNVWYEADTRPLCDFLSTHLEGIFHYPEPDAGSFRKVAAAYHGLTPEQVLVGNGATELFYMVAHAFSGNRTLIPVPSFTEYEDACTLYDHHIQFVGQVDVEHIPEHTNLMFICNPNNPDGRIWNLEEITALVKNYPDMMLVVDESFIHFAPGTESALSLLKEYSNLLVIKSMTKCYAIPGLRLGYMLGNPAIVEFVACFGQPWSVNALAIEAGKFLLRHGGEGLPDASLLRIRQQEFAAQMARISGFRPLPSGTSFFLVETDYNSSALKKYLLEKHGLLIRDASNFRGLDTHYFRVNTLTEAKNRLLLEALESVDKIKLEPYE</sequence>
<comment type="cofactor">
    <cofactor evidence="1 3">
        <name>pyridoxal 5'-phosphate</name>
        <dbReference type="ChEBI" id="CHEBI:597326"/>
    </cofactor>
</comment>
<feature type="domain" description="Aminotransferase class I/classII large" evidence="4">
    <location>
        <begin position="43"/>
        <end position="332"/>
    </location>
</feature>
<dbReference type="AlphaFoldDB" id="A0A412TUR2"/>
<comment type="similarity">
    <text evidence="3">Belongs to the class-I pyridoxal-phosphate-dependent aminotransferase family.</text>
</comment>
<dbReference type="Gene3D" id="3.40.640.10">
    <property type="entry name" value="Type I PLP-dependent aspartate aminotransferase-like (Major domain)"/>
    <property type="match status" value="1"/>
</dbReference>
<gene>
    <name evidence="5" type="ORF">DWW57_06100</name>
</gene>
<dbReference type="Proteomes" id="UP000284243">
    <property type="component" value="Unassembled WGS sequence"/>
</dbReference>
<dbReference type="CDD" id="cd00609">
    <property type="entry name" value="AAT_like"/>
    <property type="match status" value="1"/>
</dbReference>
<dbReference type="EC" id="2.6.1.-" evidence="3"/>
<proteinExistence type="inferred from homology"/>
<evidence type="ECO:0000259" key="4">
    <source>
        <dbReference type="Pfam" id="PF00155"/>
    </source>
</evidence>
<keyword evidence="2" id="KW-0663">Pyridoxal phosphate</keyword>
<dbReference type="Gene3D" id="3.90.1150.10">
    <property type="entry name" value="Aspartate Aminotransferase, domain 1"/>
    <property type="match status" value="1"/>
</dbReference>
<evidence type="ECO:0000313" key="5">
    <source>
        <dbReference type="EMBL" id="RGU57533.1"/>
    </source>
</evidence>
<dbReference type="InterPro" id="IPR004839">
    <property type="entry name" value="Aminotransferase_I/II_large"/>
</dbReference>
<dbReference type="EMBL" id="QRYC01000005">
    <property type="protein sequence ID" value="RGU57533.1"/>
    <property type="molecule type" value="Genomic_DNA"/>
</dbReference>
<dbReference type="PANTHER" id="PTHR42885">
    <property type="entry name" value="HISTIDINOL-PHOSPHATE AMINOTRANSFERASE-RELATED"/>
    <property type="match status" value="1"/>
</dbReference>
<protein>
    <recommendedName>
        <fullName evidence="3">Aminotransferase</fullName>
        <ecNumber evidence="3">2.6.1.-</ecNumber>
    </recommendedName>
</protein>
<dbReference type="SUPFAM" id="SSF53383">
    <property type="entry name" value="PLP-dependent transferases"/>
    <property type="match status" value="1"/>
</dbReference>
<dbReference type="GO" id="GO:0008483">
    <property type="term" value="F:transaminase activity"/>
    <property type="evidence" value="ECO:0007669"/>
    <property type="project" value="UniProtKB-KW"/>
</dbReference>
<evidence type="ECO:0000313" key="6">
    <source>
        <dbReference type="Proteomes" id="UP000284243"/>
    </source>
</evidence>
<name>A0A412TUR2_9BACT</name>